<dbReference type="NCBIfam" id="TIGR01203">
    <property type="entry name" value="HGPRTase"/>
    <property type="match status" value="1"/>
</dbReference>
<dbReference type="InterPro" id="IPR050408">
    <property type="entry name" value="HGPRT"/>
</dbReference>
<keyword evidence="11 15" id="KW-0547">Nucleotide-binding</keyword>
<evidence type="ECO:0000313" key="18">
    <source>
        <dbReference type="Proteomes" id="UP001501126"/>
    </source>
</evidence>
<comment type="pathway">
    <text evidence="3 15">Purine metabolism; IMP biosynthesis via salvage pathway; IMP from hypoxanthine: step 1/1.</text>
</comment>
<comment type="similarity">
    <text evidence="4 15">Belongs to the purine/pyrimidine phosphoribosyltransferase family.</text>
</comment>
<gene>
    <name evidence="17" type="primary">hpt</name>
    <name evidence="17" type="ORF">GCM10009118_29650</name>
</gene>
<evidence type="ECO:0000256" key="13">
    <source>
        <dbReference type="ARBA" id="ARBA00048811"/>
    </source>
</evidence>
<keyword evidence="8 15" id="KW-0808">Transferase</keyword>
<dbReference type="InterPro" id="IPR000836">
    <property type="entry name" value="PRTase_dom"/>
</dbReference>
<dbReference type="Proteomes" id="UP001501126">
    <property type="component" value="Unassembled WGS sequence"/>
</dbReference>
<dbReference type="Pfam" id="PF00156">
    <property type="entry name" value="Pribosyltran"/>
    <property type="match status" value="1"/>
</dbReference>
<evidence type="ECO:0000256" key="11">
    <source>
        <dbReference type="ARBA" id="ARBA00022741"/>
    </source>
</evidence>
<comment type="subcellular location">
    <subcellularLocation>
        <location evidence="2 15">Cytoplasm</location>
    </subcellularLocation>
</comment>
<dbReference type="PANTHER" id="PTHR43340">
    <property type="entry name" value="HYPOXANTHINE-GUANINE PHOSPHORIBOSYLTRANSFERASE"/>
    <property type="match status" value="1"/>
</dbReference>
<protein>
    <recommendedName>
        <fullName evidence="5 15">Hypoxanthine phosphoribosyltransferase</fullName>
        <ecNumber evidence="5 15">2.4.2.8</ecNumber>
    </recommendedName>
</protein>
<reference evidence="17 18" key="1">
    <citation type="journal article" date="2019" name="Int. J. Syst. Evol. Microbiol.">
        <title>The Global Catalogue of Microorganisms (GCM) 10K type strain sequencing project: providing services to taxonomists for standard genome sequencing and annotation.</title>
        <authorList>
            <consortium name="The Broad Institute Genomics Platform"/>
            <consortium name="The Broad Institute Genome Sequencing Center for Infectious Disease"/>
            <person name="Wu L."/>
            <person name="Ma J."/>
        </authorList>
    </citation>
    <scope>NUCLEOTIDE SEQUENCE [LARGE SCALE GENOMIC DNA]</scope>
    <source>
        <strain evidence="17 18">JCM 16083</strain>
    </source>
</reference>
<evidence type="ECO:0000256" key="3">
    <source>
        <dbReference type="ARBA" id="ARBA00004669"/>
    </source>
</evidence>
<dbReference type="GO" id="GO:0016757">
    <property type="term" value="F:glycosyltransferase activity"/>
    <property type="evidence" value="ECO:0007669"/>
    <property type="project" value="UniProtKB-KW"/>
</dbReference>
<evidence type="ECO:0000256" key="5">
    <source>
        <dbReference type="ARBA" id="ARBA00011895"/>
    </source>
</evidence>
<evidence type="ECO:0000256" key="7">
    <source>
        <dbReference type="ARBA" id="ARBA00022676"/>
    </source>
</evidence>
<dbReference type="CDD" id="cd06223">
    <property type="entry name" value="PRTases_typeI"/>
    <property type="match status" value="1"/>
</dbReference>
<accession>A0ABN1MT93</accession>
<keyword evidence="12 15" id="KW-0460">Magnesium</keyword>
<keyword evidence="6 15" id="KW-0963">Cytoplasm</keyword>
<evidence type="ECO:0000256" key="1">
    <source>
        <dbReference type="ARBA" id="ARBA00001946"/>
    </source>
</evidence>
<evidence type="ECO:0000256" key="8">
    <source>
        <dbReference type="ARBA" id="ARBA00022679"/>
    </source>
</evidence>
<evidence type="ECO:0000256" key="6">
    <source>
        <dbReference type="ARBA" id="ARBA00022490"/>
    </source>
</evidence>
<dbReference type="Gene3D" id="3.40.50.2020">
    <property type="match status" value="1"/>
</dbReference>
<keyword evidence="18" id="KW-1185">Reference proteome</keyword>
<evidence type="ECO:0000256" key="14">
    <source>
        <dbReference type="ARBA" id="ARBA00049402"/>
    </source>
</evidence>
<organism evidence="17 18">
    <name type="scientific">Wandonia haliotis</name>
    <dbReference type="NCBI Taxonomy" id="574963"/>
    <lineage>
        <taxon>Bacteria</taxon>
        <taxon>Pseudomonadati</taxon>
        <taxon>Bacteroidota</taxon>
        <taxon>Flavobacteriia</taxon>
        <taxon>Flavobacteriales</taxon>
        <taxon>Crocinitomicaceae</taxon>
        <taxon>Wandonia</taxon>
    </lineage>
</organism>
<evidence type="ECO:0000256" key="9">
    <source>
        <dbReference type="ARBA" id="ARBA00022723"/>
    </source>
</evidence>
<evidence type="ECO:0000256" key="2">
    <source>
        <dbReference type="ARBA" id="ARBA00004496"/>
    </source>
</evidence>
<evidence type="ECO:0000256" key="4">
    <source>
        <dbReference type="ARBA" id="ARBA00008391"/>
    </source>
</evidence>
<comment type="catalytic activity">
    <reaction evidence="14">
        <text>IMP + diphosphate = hypoxanthine + 5-phospho-alpha-D-ribose 1-diphosphate</text>
        <dbReference type="Rhea" id="RHEA:17973"/>
        <dbReference type="ChEBI" id="CHEBI:17368"/>
        <dbReference type="ChEBI" id="CHEBI:33019"/>
        <dbReference type="ChEBI" id="CHEBI:58017"/>
        <dbReference type="ChEBI" id="CHEBI:58053"/>
        <dbReference type="EC" id="2.4.2.8"/>
    </reaction>
    <physiologicalReaction direction="right-to-left" evidence="14">
        <dbReference type="Rhea" id="RHEA:17975"/>
    </physiologicalReaction>
</comment>
<evidence type="ECO:0000256" key="12">
    <source>
        <dbReference type="ARBA" id="ARBA00022842"/>
    </source>
</evidence>
<evidence type="ECO:0000256" key="15">
    <source>
        <dbReference type="RuleBase" id="RU364099"/>
    </source>
</evidence>
<comment type="caution">
    <text evidence="17">The sequence shown here is derived from an EMBL/GenBank/DDBJ whole genome shotgun (WGS) entry which is preliminary data.</text>
</comment>
<dbReference type="InterPro" id="IPR029057">
    <property type="entry name" value="PRTase-like"/>
</dbReference>
<comment type="catalytic activity">
    <reaction evidence="13">
        <text>GMP + diphosphate = guanine + 5-phospho-alpha-D-ribose 1-diphosphate</text>
        <dbReference type="Rhea" id="RHEA:25424"/>
        <dbReference type="ChEBI" id="CHEBI:16235"/>
        <dbReference type="ChEBI" id="CHEBI:33019"/>
        <dbReference type="ChEBI" id="CHEBI:58017"/>
        <dbReference type="ChEBI" id="CHEBI:58115"/>
        <dbReference type="EC" id="2.4.2.8"/>
    </reaction>
    <physiologicalReaction direction="right-to-left" evidence="13">
        <dbReference type="Rhea" id="RHEA:25426"/>
    </physiologicalReaction>
</comment>
<keyword evidence="9 15" id="KW-0479">Metal-binding</keyword>
<evidence type="ECO:0000256" key="10">
    <source>
        <dbReference type="ARBA" id="ARBA00022726"/>
    </source>
</evidence>
<name>A0ABN1MT93_9FLAO</name>
<keyword evidence="7 15" id="KW-0328">Glycosyltransferase</keyword>
<dbReference type="EMBL" id="BAAAFH010000022">
    <property type="protein sequence ID" value="GAA0876555.1"/>
    <property type="molecule type" value="Genomic_DNA"/>
</dbReference>
<dbReference type="SUPFAM" id="SSF53271">
    <property type="entry name" value="PRTase-like"/>
    <property type="match status" value="1"/>
</dbReference>
<feature type="domain" description="Phosphoribosyltransferase" evidence="16">
    <location>
        <begin position="27"/>
        <end position="174"/>
    </location>
</feature>
<dbReference type="EC" id="2.4.2.8" evidence="5 15"/>
<evidence type="ECO:0000313" key="17">
    <source>
        <dbReference type="EMBL" id="GAA0876555.1"/>
    </source>
</evidence>
<comment type="cofactor">
    <cofactor evidence="1 15">
        <name>Mg(2+)</name>
        <dbReference type="ChEBI" id="CHEBI:18420"/>
    </cofactor>
</comment>
<evidence type="ECO:0000259" key="16">
    <source>
        <dbReference type="Pfam" id="PF00156"/>
    </source>
</evidence>
<keyword evidence="10 15" id="KW-0660">Purine salvage</keyword>
<sequence>MKIVHLWLKFQVLIIQLGDKKFRPYLSAEEIAWAVSRVSEALNEKYNGKQPIVLGVLNGAFMFCSDLVKTLTCGPEIHFVKVSSYEGTASSGNLSRLIGISAELKDRHVILVEDIVDTGLTVDVLRKELAAMGPASVEVATLLFKPDAFRGSQKPDYTGLEIPNDFVVGYGLDYNNLGRELPELYVIND</sequence>
<dbReference type="InterPro" id="IPR005904">
    <property type="entry name" value="Hxn_phspho_trans"/>
</dbReference>
<dbReference type="PANTHER" id="PTHR43340:SF1">
    <property type="entry name" value="HYPOXANTHINE PHOSPHORIBOSYLTRANSFERASE"/>
    <property type="match status" value="1"/>
</dbReference>
<proteinExistence type="inferred from homology"/>